<accession>A0A6A6HN87</accession>
<keyword evidence="3" id="KW-1185">Reference proteome</keyword>
<name>A0A6A6HN87_VIRVR</name>
<protein>
    <submittedName>
        <fullName evidence="2">Uncharacterized protein</fullName>
    </submittedName>
</protein>
<feature type="signal peptide" evidence="1">
    <location>
        <begin position="1"/>
        <end position="20"/>
    </location>
</feature>
<keyword evidence="1" id="KW-0732">Signal</keyword>
<sequence length="128" mass="14472">MRKMTDFLHLIAMYLAQVRSQAQALLREASPPKRRFNEIIAISACTLAREAACSSCCRVKAGTLPYHPFDNLKRCVEAPAALHSKVHSFAPESSYLIRQTSLLDFHDPMRLTSNEIYFKSDTERLAQG</sequence>
<evidence type="ECO:0000256" key="1">
    <source>
        <dbReference type="SAM" id="SignalP"/>
    </source>
</evidence>
<reference evidence="2" key="1">
    <citation type="journal article" date="2020" name="Stud. Mycol.">
        <title>101 Dothideomycetes genomes: a test case for predicting lifestyles and emergence of pathogens.</title>
        <authorList>
            <person name="Haridas S."/>
            <person name="Albert R."/>
            <person name="Binder M."/>
            <person name="Bloem J."/>
            <person name="Labutti K."/>
            <person name="Salamov A."/>
            <person name="Andreopoulos B."/>
            <person name="Baker S."/>
            <person name="Barry K."/>
            <person name="Bills G."/>
            <person name="Bluhm B."/>
            <person name="Cannon C."/>
            <person name="Castanera R."/>
            <person name="Culley D."/>
            <person name="Daum C."/>
            <person name="Ezra D."/>
            <person name="Gonzalez J."/>
            <person name="Henrissat B."/>
            <person name="Kuo A."/>
            <person name="Liang C."/>
            <person name="Lipzen A."/>
            <person name="Lutzoni F."/>
            <person name="Magnuson J."/>
            <person name="Mondo S."/>
            <person name="Nolan M."/>
            <person name="Ohm R."/>
            <person name="Pangilinan J."/>
            <person name="Park H.-J."/>
            <person name="Ramirez L."/>
            <person name="Alfaro M."/>
            <person name="Sun H."/>
            <person name="Tritt A."/>
            <person name="Yoshinaga Y."/>
            <person name="Zwiers L.-H."/>
            <person name="Turgeon B."/>
            <person name="Goodwin S."/>
            <person name="Spatafora J."/>
            <person name="Crous P."/>
            <person name="Grigoriev I."/>
        </authorList>
    </citation>
    <scope>NUCLEOTIDE SEQUENCE</scope>
    <source>
        <strain evidence="2">Tuck. ex Michener</strain>
    </source>
</reference>
<dbReference type="EMBL" id="ML991774">
    <property type="protein sequence ID" value="KAF2238920.1"/>
    <property type="molecule type" value="Genomic_DNA"/>
</dbReference>
<evidence type="ECO:0000313" key="3">
    <source>
        <dbReference type="Proteomes" id="UP000800092"/>
    </source>
</evidence>
<proteinExistence type="predicted"/>
<organism evidence="2 3">
    <name type="scientific">Viridothelium virens</name>
    <name type="common">Speckled blister lichen</name>
    <name type="synonym">Trypethelium virens</name>
    <dbReference type="NCBI Taxonomy" id="1048519"/>
    <lineage>
        <taxon>Eukaryota</taxon>
        <taxon>Fungi</taxon>
        <taxon>Dikarya</taxon>
        <taxon>Ascomycota</taxon>
        <taxon>Pezizomycotina</taxon>
        <taxon>Dothideomycetes</taxon>
        <taxon>Dothideomycetes incertae sedis</taxon>
        <taxon>Trypetheliales</taxon>
        <taxon>Trypetheliaceae</taxon>
        <taxon>Viridothelium</taxon>
    </lineage>
</organism>
<feature type="chain" id="PRO_5025650376" evidence="1">
    <location>
        <begin position="21"/>
        <end position="128"/>
    </location>
</feature>
<evidence type="ECO:0000313" key="2">
    <source>
        <dbReference type="EMBL" id="KAF2238920.1"/>
    </source>
</evidence>
<dbReference type="Proteomes" id="UP000800092">
    <property type="component" value="Unassembled WGS sequence"/>
</dbReference>
<gene>
    <name evidence="2" type="ORF">EV356DRAFT_223801</name>
</gene>
<dbReference type="AlphaFoldDB" id="A0A6A6HN87"/>